<organism evidence="6 7">
    <name type="scientific">Breznakia blatticola</name>
    <dbReference type="NCBI Taxonomy" id="1754012"/>
    <lineage>
        <taxon>Bacteria</taxon>
        <taxon>Bacillati</taxon>
        <taxon>Bacillota</taxon>
        <taxon>Erysipelotrichia</taxon>
        <taxon>Erysipelotrichales</taxon>
        <taxon>Erysipelotrichaceae</taxon>
        <taxon>Breznakia</taxon>
    </lineage>
</organism>
<comment type="caution">
    <text evidence="6">The sequence shown here is derived from an EMBL/GenBank/DDBJ whole genome shotgun (WGS) entry which is preliminary data.</text>
</comment>
<dbReference type="Gene3D" id="1.10.10.2830">
    <property type="match status" value="1"/>
</dbReference>
<dbReference type="SMART" id="SM00470">
    <property type="entry name" value="ParB"/>
    <property type="match status" value="1"/>
</dbReference>
<dbReference type="SUPFAM" id="SSF109709">
    <property type="entry name" value="KorB DNA-binding domain-like"/>
    <property type="match status" value="1"/>
</dbReference>
<dbReference type="InterPro" id="IPR003115">
    <property type="entry name" value="ParB_N"/>
</dbReference>
<protein>
    <submittedName>
        <fullName evidence="6">ParB family chromosome partitioning protein</fullName>
    </submittedName>
</protein>
<comment type="subcellular location">
    <subcellularLocation>
        <location evidence="1">Cytoplasm</location>
        <location evidence="1">Nucleoid</location>
    </subcellularLocation>
</comment>
<dbReference type="Proteomes" id="UP000294743">
    <property type="component" value="Unassembled WGS sequence"/>
</dbReference>
<evidence type="ECO:0000256" key="1">
    <source>
        <dbReference type="ARBA" id="ARBA00004453"/>
    </source>
</evidence>
<dbReference type="SUPFAM" id="SSF110849">
    <property type="entry name" value="ParB/Sulfiredoxin"/>
    <property type="match status" value="1"/>
</dbReference>
<dbReference type="InterPro" id="IPR050336">
    <property type="entry name" value="Chromosome_partition/occlusion"/>
</dbReference>
<evidence type="ECO:0000256" key="3">
    <source>
        <dbReference type="ARBA" id="ARBA00022829"/>
    </source>
</evidence>
<keyword evidence="7" id="KW-1185">Reference proteome</keyword>
<keyword evidence="4" id="KW-0238">DNA-binding</keyword>
<dbReference type="AlphaFoldDB" id="A0A4R8A5V1"/>
<name>A0A4R8A5V1_9FIRM</name>
<dbReference type="PANTHER" id="PTHR33375">
    <property type="entry name" value="CHROMOSOME-PARTITIONING PROTEIN PARB-RELATED"/>
    <property type="match status" value="1"/>
</dbReference>
<evidence type="ECO:0000256" key="2">
    <source>
        <dbReference type="ARBA" id="ARBA00006295"/>
    </source>
</evidence>
<dbReference type="InterPro" id="IPR004437">
    <property type="entry name" value="ParB/RepB/Spo0J"/>
</dbReference>
<dbReference type="PANTHER" id="PTHR33375:SF1">
    <property type="entry name" value="CHROMOSOME-PARTITIONING PROTEIN PARB-RELATED"/>
    <property type="match status" value="1"/>
</dbReference>
<dbReference type="OrthoDB" id="9802051at2"/>
<sequence length="303" mass="34104">MSKENGKKGGLGKGLQDITGGAGFEAIFGKEVGKAVENLQQGNVEGYEASLIEVKSIKPNPYQPRKEFDQKALEELAQSIEVHGVFTPILVKKSVTGYELVAGERRLRASKIAKLKEIPAIVVDFDDKQMMEISLLENIQREDLNVIEEAQAMANLIEKLGYTQEELAKQVGKSREHVTNILRLLKLPKDIQGYVADNKLTMGHARAILALDSQDDMKLVAKQAIKDKMSVRQVERLVKEMKSPYVNKRKEESKASNYDGVVKMMQDRLQTKVDIDDRKITIHYDGVNDLNRVLEILDLLEEE</sequence>
<dbReference type="RefSeq" id="WP_134167820.1">
    <property type="nucleotide sequence ID" value="NZ_SODD01000003.1"/>
</dbReference>
<dbReference type="InterPro" id="IPR041468">
    <property type="entry name" value="HTH_ParB/Spo0J"/>
</dbReference>
<reference evidence="6 7" key="1">
    <citation type="submission" date="2019-03" db="EMBL/GenBank/DDBJ databases">
        <title>Genomic Encyclopedia of Type Strains, Phase IV (KMG-IV): sequencing the most valuable type-strain genomes for metagenomic binning, comparative biology and taxonomic classification.</title>
        <authorList>
            <person name="Goeker M."/>
        </authorList>
    </citation>
    <scope>NUCLEOTIDE SEQUENCE [LARGE SCALE GENOMIC DNA]</scope>
    <source>
        <strain evidence="6 7">DSM 28867</strain>
    </source>
</reference>
<dbReference type="Pfam" id="PF17762">
    <property type="entry name" value="HTH_ParB"/>
    <property type="match status" value="1"/>
</dbReference>
<dbReference type="GO" id="GO:0007059">
    <property type="term" value="P:chromosome segregation"/>
    <property type="evidence" value="ECO:0007669"/>
    <property type="project" value="UniProtKB-KW"/>
</dbReference>
<comment type="similarity">
    <text evidence="2">Belongs to the ParB family.</text>
</comment>
<dbReference type="NCBIfam" id="TIGR00180">
    <property type="entry name" value="parB_part"/>
    <property type="match status" value="1"/>
</dbReference>
<dbReference type="InterPro" id="IPR036086">
    <property type="entry name" value="ParB/Sulfiredoxin_sf"/>
</dbReference>
<dbReference type="FunFam" id="3.90.1530.30:FF:000001">
    <property type="entry name" value="Chromosome partitioning protein ParB"/>
    <property type="match status" value="1"/>
</dbReference>
<evidence type="ECO:0000313" key="7">
    <source>
        <dbReference type="Proteomes" id="UP000294743"/>
    </source>
</evidence>
<dbReference type="GO" id="GO:0003677">
    <property type="term" value="F:DNA binding"/>
    <property type="evidence" value="ECO:0007669"/>
    <property type="project" value="UniProtKB-KW"/>
</dbReference>
<dbReference type="EMBL" id="SODD01000003">
    <property type="protein sequence ID" value="TDW25762.1"/>
    <property type="molecule type" value="Genomic_DNA"/>
</dbReference>
<proteinExistence type="inferred from homology"/>
<dbReference type="CDD" id="cd16393">
    <property type="entry name" value="SPO0J_N"/>
    <property type="match status" value="1"/>
</dbReference>
<dbReference type="GO" id="GO:0005694">
    <property type="term" value="C:chromosome"/>
    <property type="evidence" value="ECO:0007669"/>
    <property type="project" value="TreeGrafter"/>
</dbReference>
<dbReference type="GO" id="GO:0045881">
    <property type="term" value="P:positive regulation of sporulation resulting in formation of a cellular spore"/>
    <property type="evidence" value="ECO:0007669"/>
    <property type="project" value="TreeGrafter"/>
</dbReference>
<feature type="domain" description="ParB-like N-terminal" evidence="5">
    <location>
        <begin position="50"/>
        <end position="139"/>
    </location>
</feature>
<dbReference type="FunFam" id="1.10.10.2830:FF:000001">
    <property type="entry name" value="Chromosome partitioning protein ParB"/>
    <property type="match status" value="1"/>
</dbReference>
<dbReference type="GO" id="GO:0009295">
    <property type="term" value="C:nucleoid"/>
    <property type="evidence" value="ECO:0007669"/>
    <property type="project" value="UniProtKB-SubCell"/>
</dbReference>
<accession>A0A4R8A5V1</accession>
<dbReference type="Pfam" id="PF02195">
    <property type="entry name" value="ParB_N"/>
    <property type="match status" value="1"/>
</dbReference>
<keyword evidence="3" id="KW-0159">Chromosome partition</keyword>
<gene>
    <name evidence="6" type="ORF">EDD63_10349</name>
</gene>
<evidence type="ECO:0000313" key="6">
    <source>
        <dbReference type="EMBL" id="TDW25762.1"/>
    </source>
</evidence>
<dbReference type="Gene3D" id="3.90.1530.30">
    <property type="match status" value="1"/>
</dbReference>
<evidence type="ECO:0000259" key="5">
    <source>
        <dbReference type="SMART" id="SM00470"/>
    </source>
</evidence>
<evidence type="ECO:0000256" key="4">
    <source>
        <dbReference type="ARBA" id="ARBA00023125"/>
    </source>
</evidence>